<feature type="transmembrane region" description="Helical" evidence="1">
    <location>
        <begin position="41"/>
        <end position="61"/>
    </location>
</feature>
<keyword evidence="1" id="KW-0472">Membrane</keyword>
<gene>
    <name evidence="2" type="ORF">AQUCO_02800085v1</name>
</gene>
<organism evidence="2 3">
    <name type="scientific">Aquilegia coerulea</name>
    <name type="common">Rocky mountain columbine</name>
    <dbReference type="NCBI Taxonomy" id="218851"/>
    <lineage>
        <taxon>Eukaryota</taxon>
        <taxon>Viridiplantae</taxon>
        <taxon>Streptophyta</taxon>
        <taxon>Embryophyta</taxon>
        <taxon>Tracheophyta</taxon>
        <taxon>Spermatophyta</taxon>
        <taxon>Magnoliopsida</taxon>
        <taxon>Ranunculales</taxon>
        <taxon>Ranunculaceae</taxon>
        <taxon>Thalictroideae</taxon>
        <taxon>Aquilegia</taxon>
    </lineage>
</organism>
<reference evidence="2 3" key="1">
    <citation type="submission" date="2017-09" db="EMBL/GenBank/DDBJ databases">
        <title>WGS assembly of Aquilegia coerulea Goldsmith.</title>
        <authorList>
            <person name="Hodges S."/>
            <person name="Kramer E."/>
            <person name="Nordborg M."/>
            <person name="Tomkins J."/>
            <person name="Borevitz J."/>
            <person name="Derieg N."/>
            <person name="Yan J."/>
            <person name="Mihaltcheva S."/>
            <person name="Hayes R.D."/>
            <person name="Rokhsar D."/>
        </authorList>
    </citation>
    <scope>NUCLEOTIDE SEQUENCE [LARGE SCALE GENOMIC DNA]</scope>
    <source>
        <strain evidence="3">cv. Goldsmith</strain>
    </source>
</reference>
<dbReference type="AlphaFoldDB" id="A0A2G5D3U2"/>
<name>A0A2G5D3U2_AQUCA</name>
<dbReference type="EMBL" id="KZ305045">
    <property type="protein sequence ID" value="PIA38182.1"/>
    <property type="molecule type" value="Genomic_DNA"/>
</dbReference>
<evidence type="ECO:0000313" key="2">
    <source>
        <dbReference type="EMBL" id="PIA38182.1"/>
    </source>
</evidence>
<proteinExistence type="predicted"/>
<dbReference type="Proteomes" id="UP000230069">
    <property type="component" value="Unassembled WGS sequence"/>
</dbReference>
<sequence length="91" mass="10975">MSHLRVISRCWNPEVLPSICWCSHICMRWCLLIHWIQRWRCYMLIGWSLLIQLLGCILTSATTTFPFGTPSSSLFIHWIRSYMLIRGWYWP</sequence>
<evidence type="ECO:0000313" key="3">
    <source>
        <dbReference type="Proteomes" id="UP000230069"/>
    </source>
</evidence>
<keyword evidence="1" id="KW-1133">Transmembrane helix</keyword>
<dbReference type="InParanoid" id="A0A2G5D3U2"/>
<accession>A0A2G5D3U2</accession>
<protein>
    <submittedName>
        <fullName evidence="2">Uncharacterized protein</fullName>
    </submittedName>
</protein>
<evidence type="ECO:0000256" key="1">
    <source>
        <dbReference type="SAM" id="Phobius"/>
    </source>
</evidence>
<keyword evidence="3" id="KW-1185">Reference proteome</keyword>
<keyword evidence="1" id="KW-0812">Transmembrane</keyword>